<dbReference type="Pfam" id="PF00496">
    <property type="entry name" value="SBP_bac_5"/>
    <property type="match status" value="1"/>
</dbReference>
<reference evidence="8 9" key="2">
    <citation type="submission" date="2019-05" db="EMBL/GenBank/DDBJ databases">
        <title>Glycomyces buryatensis sp. nov.</title>
        <authorList>
            <person name="Nikitina E."/>
        </authorList>
    </citation>
    <scope>NUCLEOTIDE SEQUENCE [LARGE SCALE GENOMIC DNA]</scope>
    <source>
        <strain evidence="8 9">18</strain>
    </source>
</reference>
<dbReference type="PANTHER" id="PTHR30290:SF10">
    <property type="entry name" value="PERIPLASMIC OLIGOPEPTIDE-BINDING PROTEIN-RELATED"/>
    <property type="match status" value="1"/>
</dbReference>
<evidence type="ECO:0000256" key="3">
    <source>
        <dbReference type="ARBA" id="ARBA00022448"/>
    </source>
</evidence>
<dbReference type="SUPFAM" id="SSF53850">
    <property type="entry name" value="Periplasmic binding protein-like II"/>
    <property type="match status" value="1"/>
</dbReference>
<dbReference type="Gene3D" id="3.40.190.10">
    <property type="entry name" value="Periplasmic binding protein-like II"/>
    <property type="match status" value="1"/>
</dbReference>
<feature type="signal peptide" evidence="6">
    <location>
        <begin position="1"/>
        <end position="40"/>
    </location>
</feature>
<dbReference type="InterPro" id="IPR030678">
    <property type="entry name" value="Peptide/Ni-bd"/>
</dbReference>
<evidence type="ECO:0000256" key="6">
    <source>
        <dbReference type="SAM" id="SignalP"/>
    </source>
</evidence>
<dbReference type="GO" id="GO:1904680">
    <property type="term" value="F:peptide transmembrane transporter activity"/>
    <property type="evidence" value="ECO:0007669"/>
    <property type="project" value="TreeGrafter"/>
</dbReference>
<comment type="caution">
    <text evidence="8">The sequence shown here is derived from an EMBL/GenBank/DDBJ whole genome shotgun (WGS) entry which is preliminary data.</text>
</comment>
<evidence type="ECO:0000256" key="4">
    <source>
        <dbReference type="ARBA" id="ARBA00022729"/>
    </source>
</evidence>
<evidence type="ECO:0000256" key="2">
    <source>
        <dbReference type="ARBA" id="ARBA00005695"/>
    </source>
</evidence>
<dbReference type="Proteomes" id="UP000308760">
    <property type="component" value="Unassembled WGS sequence"/>
</dbReference>
<dbReference type="InterPro" id="IPR000914">
    <property type="entry name" value="SBP_5_dom"/>
</dbReference>
<protein>
    <submittedName>
        <fullName evidence="8">ABC transporter substrate-binding protein</fullName>
    </submittedName>
</protein>
<keyword evidence="5" id="KW-0472">Membrane</keyword>
<accession>A0A4S8PPN5</accession>
<keyword evidence="5" id="KW-0812">Transmembrane</keyword>
<dbReference type="OrthoDB" id="9764591at2"/>
<comment type="subcellular location">
    <subcellularLocation>
        <location evidence="1">Cell envelope</location>
    </subcellularLocation>
</comment>
<keyword evidence="5" id="KW-1133">Transmembrane helix</keyword>
<dbReference type="GO" id="GO:0030313">
    <property type="term" value="C:cell envelope"/>
    <property type="evidence" value="ECO:0007669"/>
    <property type="project" value="UniProtKB-SubCell"/>
</dbReference>
<keyword evidence="3" id="KW-0813">Transport</keyword>
<organism evidence="8 9">
    <name type="scientific">Glycomyces buryatensis</name>
    <dbReference type="NCBI Taxonomy" id="2570927"/>
    <lineage>
        <taxon>Bacteria</taxon>
        <taxon>Bacillati</taxon>
        <taxon>Actinomycetota</taxon>
        <taxon>Actinomycetes</taxon>
        <taxon>Glycomycetales</taxon>
        <taxon>Glycomycetaceae</taxon>
        <taxon>Glycomyces</taxon>
    </lineage>
</organism>
<sequence>MRGAVTPMSKLSKAWRLLAAGATLALSAALVAAAPSGAAAQDEDTDTIRIATDQEVDTWNPFKARYVITYNTNLMTYDTLIRIGADGYEPVPGLATEWTESDDGLTWTFTIREGATWSDGEPLTAADVAYTYNLLIENQAIRDWNIDFAGNLVSAEAPDDTTFVLTLKEAAPAEVINRGIYIVPEHIWSTYPDPSADDANDQLPLVGSGPFRVSEYETDEFIRLDANENYWDGAPGFDEIVYDYYSEPDAAVAALETGEVDIVGALNPAQAEALGEYDHVTVNDTQGRRYVSLTINHGTVTQDGEEFGDGHPALKDPAVRLAMHTAIDKQALVDTVLDGSGTPATSLIPAIFEQWHWDGGEDLVEFDIDEANRILDEAGYEMGEDGIRTMPDSDQKLSFRFYQHADNTDYATVVQFVSEWWKQIGLEITPEPIEQTALNDLAYLGEFDVAFSGWGVGPNPTEQLGMHTCAVLPTLTDGSERSSENSYCNEEFDALHEQQKVESDPDARAELVRQQQQLLYSDNPVIWLYYQNNMEAYNSDKISGMTTQPTDGMVTGQEGFMWAYLTAQPAAESDEGGTPMWVWIAVGAAVVVILAAGGFLLMRRRSTADERE</sequence>
<comment type="similarity">
    <text evidence="2">Belongs to the bacterial solute-binding protein 5 family.</text>
</comment>
<evidence type="ECO:0000256" key="1">
    <source>
        <dbReference type="ARBA" id="ARBA00004196"/>
    </source>
</evidence>
<dbReference type="Gene3D" id="3.10.105.10">
    <property type="entry name" value="Dipeptide-binding Protein, Domain 3"/>
    <property type="match status" value="1"/>
</dbReference>
<reference evidence="9" key="1">
    <citation type="submission" date="2019-04" db="EMBL/GenBank/DDBJ databases">
        <title>Nocardioides xinjiangensis sp. nov.</title>
        <authorList>
            <person name="Liu S."/>
        </authorList>
    </citation>
    <scope>NUCLEOTIDE SEQUENCE [LARGE SCALE GENOMIC DNA]</scope>
    <source>
        <strain evidence="9">18</strain>
    </source>
</reference>
<evidence type="ECO:0000313" key="8">
    <source>
        <dbReference type="EMBL" id="THV32887.1"/>
    </source>
</evidence>
<feature type="transmembrane region" description="Helical" evidence="5">
    <location>
        <begin position="580"/>
        <end position="602"/>
    </location>
</feature>
<keyword evidence="9" id="KW-1185">Reference proteome</keyword>
<evidence type="ECO:0000313" key="9">
    <source>
        <dbReference type="Proteomes" id="UP000308760"/>
    </source>
</evidence>
<dbReference type="PANTHER" id="PTHR30290">
    <property type="entry name" value="PERIPLASMIC BINDING COMPONENT OF ABC TRANSPORTER"/>
    <property type="match status" value="1"/>
</dbReference>
<dbReference type="CDD" id="cd00995">
    <property type="entry name" value="PBP2_NikA_DppA_OppA_like"/>
    <property type="match status" value="1"/>
</dbReference>
<dbReference type="PIRSF" id="PIRSF002741">
    <property type="entry name" value="MppA"/>
    <property type="match status" value="1"/>
</dbReference>
<evidence type="ECO:0000259" key="7">
    <source>
        <dbReference type="Pfam" id="PF00496"/>
    </source>
</evidence>
<keyword evidence="4 6" id="KW-0732">Signal</keyword>
<gene>
    <name evidence="8" type="ORF">FAB82_26645</name>
</gene>
<dbReference type="GO" id="GO:0043190">
    <property type="term" value="C:ATP-binding cassette (ABC) transporter complex"/>
    <property type="evidence" value="ECO:0007669"/>
    <property type="project" value="InterPro"/>
</dbReference>
<dbReference type="InterPro" id="IPR039424">
    <property type="entry name" value="SBP_5"/>
</dbReference>
<dbReference type="GO" id="GO:0015833">
    <property type="term" value="P:peptide transport"/>
    <property type="evidence" value="ECO:0007669"/>
    <property type="project" value="TreeGrafter"/>
</dbReference>
<evidence type="ECO:0000256" key="5">
    <source>
        <dbReference type="SAM" id="Phobius"/>
    </source>
</evidence>
<proteinExistence type="inferred from homology"/>
<dbReference type="EMBL" id="STGY01000086">
    <property type="protein sequence ID" value="THV32887.1"/>
    <property type="molecule type" value="Genomic_DNA"/>
</dbReference>
<feature type="chain" id="PRO_5020782190" evidence="6">
    <location>
        <begin position="41"/>
        <end position="612"/>
    </location>
</feature>
<dbReference type="GO" id="GO:0042597">
    <property type="term" value="C:periplasmic space"/>
    <property type="evidence" value="ECO:0007669"/>
    <property type="project" value="UniProtKB-ARBA"/>
</dbReference>
<name>A0A4S8PPN5_9ACTN</name>
<dbReference type="AlphaFoldDB" id="A0A4S8PPN5"/>
<feature type="domain" description="Solute-binding protein family 5" evidence="7">
    <location>
        <begin position="89"/>
        <end position="462"/>
    </location>
</feature>